<dbReference type="Proteomes" id="UP000196485">
    <property type="component" value="Unassembled WGS sequence"/>
</dbReference>
<evidence type="ECO:0000259" key="1">
    <source>
        <dbReference type="SMART" id="SM00507"/>
    </source>
</evidence>
<gene>
    <name evidence="2" type="ORF">PAQU9191_01164</name>
</gene>
<keyword evidence="3" id="KW-1185">Reference proteome</keyword>
<reference evidence="3" key="1">
    <citation type="submission" date="2017-06" db="EMBL/GenBank/DDBJ databases">
        <authorList>
            <person name="Rodrigo-Torres L."/>
            <person name="Arahal R. D."/>
            <person name="Lucena T."/>
        </authorList>
    </citation>
    <scope>NUCLEOTIDE SEQUENCE [LARGE SCALE GENOMIC DNA]</scope>
    <source>
        <strain evidence="3">type strain: CECT 9192</strain>
    </source>
</reference>
<feature type="domain" description="HNH nuclease" evidence="1">
    <location>
        <begin position="192"/>
        <end position="252"/>
    </location>
</feature>
<evidence type="ECO:0000313" key="3">
    <source>
        <dbReference type="Proteomes" id="UP000196485"/>
    </source>
</evidence>
<dbReference type="GO" id="GO:0004519">
    <property type="term" value="F:endonuclease activity"/>
    <property type="evidence" value="ECO:0007669"/>
    <property type="project" value="UniProtKB-KW"/>
</dbReference>
<accession>A0A1Y6KUR3</accession>
<dbReference type="Gene3D" id="1.10.30.50">
    <property type="match status" value="1"/>
</dbReference>
<dbReference type="GO" id="GO:0008270">
    <property type="term" value="F:zinc ion binding"/>
    <property type="evidence" value="ECO:0007669"/>
    <property type="project" value="InterPro"/>
</dbReference>
<dbReference type="CDD" id="cd00085">
    <property type="entry name" value="HNHc"/>
    <property type="match status" value="1"/>
</dbReference>
<dbReference type="Pfam" id="PF01844">
    <property type="entry name" value="HNH"/>
    <property type="match status" value="1"/>
</dbReference>
<dbReference type="SMART" id="SM00507">
    <property type="entry name" value="HNHc"/>
    <property type="match status" value="1"/>
</dbReference>
<protein>
    <submittedName>
        <fullName evidence="2">HNH endonuclease</fullName>
    </submittedName>
</protein>
<evidence type="ECO:0000313" key="2">
    <source>
        <dbReference type="EMBL" id="SMY15933.1"/>
    </source>
</evidence>
<dbReference type="RefSeq" id="WP_087820090.1">
    <property type="nucleotide sequence ID" value="NZ_FYAH01000002.1"/>
</dbReference>
<keyword evidence="2" id="KW-0255">Endonuclease</keyword>
<keyword evidence="2" id="KW-0378">Hydrolase</keyword>
<name>A0A1Y6KUR3_9GAMM</name>
<organism evidence="2 3">
    <name type="scientific">Photobacterium aquimaris</name>
    <dbReference type="NCBI Taxonomy" id="512643"/>
    <lineage>
        <taxon>Bacteria</taxon>
        <taxon>Pseudomonadati</taxon>
        <taxon>Pseudomonadota</taxon>
        <taxon>Gammaproteobacteria</taxon>
        <taxon>Vibrionales</taxon>
        <taxon>Vibrionaceae</taxon>
        <taxon>Photobacterium</taxon>
    </lineage>
</organism>
<dbReference type="InterPro" id="IPR002711">
    <property type="entry name" value="HNH"/>
</dbReference>
<sequence>MKYYYAYHGPKNTGSFDSTSGYGLTSETKRNKVSVGSEFFVIQKPIGHDHFRLCGIFKVISHYDDLENEFPYRFELENISKLIDFPILDEDILSEILPQKIGGNIGWNNFKKHFCSQGITFREPLQSEVSEILLSELGLGRELYEEVVSSFVKNVEKSLKSSSEERKKRLNTAKSKPQKRYVTTAVYDRNPDVVAEVLYRAGKHCEECGNIAPFRRKKDDTYYLEVHHKVPLAKGGDDTVDNAIALCPNCHREAHYG</sequence>
<dbReference type="InterPro" id="IPR003615">
    <property type="entry name" value="HNH_nuc"/>
</dbReference>
<dbReference type="EMBL" id="FYAH01000002">
    <property type="protein sequence ID" value="SMY15933.1"/>
    <property type="molecule type" value="Genomic_DNA"/>
</dbReference>
<keyword evidence="2" id="KW-0540">Nuclease</keyword>
<proteinExistence type="predicted"/>
<dbReference type="AlphaFoldDB" id="A0A1Y6KUR3"/>
<dbReference type="GO" id="GO:0003676">
    <property type="term" value="F:nucleic acid binding"/>
    <property type="evidence" value="ECO:0007669"/>
    <property type="project" value="InterPro"/>
</dbReference>